<evidence type="ECO:0000313" key="4">
    <source>
        <dbReference type="Proteomes" id="UP000197024"/>
    </source>
</evidence>
<feature type="compositionally biased region" description="Basic and acidic residues" evidence="1">
    <location>
        <begin position="49"/>
        <end position="79"/>
    </location>
</feature>
<gene>
    <name evidence="3" type="ORF">CD943_13430</name>
</gene>
<dbReference type="EMBL" id="CP021995">
    <property type="protein sequence ID" value="ASD27801.1"/>
    <property type="molecule type" value="Genomic_DNA"/>
</dbReference>
<feature type="region of interest" description="Disordered" evidence="1">
    <location>
        <begin position="49"/>
        <end position="88"/>
    </location>
</feature>
<keyword evidence="2" id="KW-0732">Signal</keyword>
<accession>A0A1Z3M021</accession>
<sequence length="119" mass="12654">MPRSMMTLANLFAALMLVIAVFVVAPAADAATCAPDAAIAHQAMDIAHGENGEHVQDGSKGDHDRMGGEIHGHCHHPGERPSSGDFNIARPQVQASRYILRDDSTVSFASDGLKRPPRS</sequence>
<organism evidence="3 4">
    <name type="scientific">Brevundimonas diminuta</name>
    <name type="common">Pseudomonas diminuta</name>
    <dbReference type="NCBI Taxonomy" id="293"/>
    <lineage>
        <taxon>Bacteria</taxon>
        <taxon>Pseudomonadati</taxon>
        <taxon>Pseudomonadota</taxon>
        <taxon>Alphaproteobacteria</taxon>
        <taxon>Caulobacterales</taxon>
        <taxon>Caulobacteraceae</taxon>
        <taxon>Brevundimonas</taxon>
    </lineage>
</organism>
<reference evidence="3 4" key="2">
    <citation type="submission" date="2017-06" db="EMBL/GenBank/DDBJ databases">
        <authorList>
            <person name="Kim H.J."/>
            <person name="Triplett B.A."/>
        </authorList>
    </citation>
    <scope>NUCLEOTIDE SEQUENCE [LARGE SCALE GENOMIC DNA]</scope>
    <source>
        <strain evidence="3 4">BZC3</strain>
    </source>
</reference>
<feature type="chain" id="PRO_5013300678" evidence="2">
    <location>
        <begin position="31"/>
        <end position="119"/>
    </location>
</feature>
<feature type="signal peptide" evidence="2">
    <location>
        <begin position="1"/>
        <end position="30"/>
    </location>
</feature>
<dbReference type="STRING" id="293.GCA_000988015_02948"/>
<evidence type="ECO:0000256" key="1">
    <source>
        <dbReference type="SAM" id="MobiDB-lite"/>
    </source>
</evidence>
<proteinExistence type="predicted"/>
<name>A0A1Z3M021_BREDI</name>
<reference evidence="3 4" key="1">
    <citation type="submission" date="2017-06" db="EMBL/GenBank/DDBJ databases">
        <title>Biodegradation of gentamicin by bacterial consortia AMQD4 in synthetic medium and raw gentamicin sewage.</title>
        <authorList>
            <person name="Chang H."/>
            <person name="Feng Y."/>
            <person name="Li Z."/>
            <person name="Xue J."/>
            <person name="Cheng D."/>
        </authorList>
    </citation>
    <scope>NUCLEOTIDE SEQUENCE [LARGE SCALE GENOMIC DNA]</scope>
    <source>
        <strain evidence="3 4">BZC3</strain>
    </source>
</reference>
<protein>
    <submittedName>
        <fullName evidence="3">Uncharacterized protein</fullName>
    </submittedName>
</protein>
<evidence type="ECO:0000256" key="2">
    <source>
        <dbReference type="SAM" id="SignalP"/>
    </source>
</evidence>
<evidence type="ECO:0000313" key="3">
    <source>
        <dbReference type="EMBL" id="ASD27801.1"/>
    </source>
</evidence>
<dbReference type="AlphaFoldDB" id="A0A1Z3M021"/>
<dbReference type="Proteomes" id="UP000197024">
    <property type="component" value="Chromosome"/>
</dbReference>